<keyword evidence="3" id="KW-1185">Reference proteome</keyword>
<evidence type="ECO:0000313" key="2">
    <source>
        <dbReference type="EMBL" id="RAR50937.1"/>
    </source>
</evidence>
<name>A0A328X306_9FLAO</name>
<keyword evidence="1" id="KW-0812">Transmembrane</keyword>
<dbReference type="Proteomes" id="UP000249518">
    <property type="component" value="Unassembled WGS sequence"/>
</dbReference>
<dbReference type="EMBL" id="QLSV01000001">
    <property type="protein sequence ID" value="RAR50937.1"/>
    <property type="molecule type" value="Genomic_DNA"/>
</dbReference>
<proteinExistence type="predicted"/>
<keyword evidence="1" id="KW-1133">Transmembrane helix</keyword>
<evidence type="ECO:0000256" key="1">
    <source>
        <dbReference type="SAM" id="Phobius"/>
    </source>
</evidence>
<gene>
    <name evidence="2" type="ORF">B0I10_101108</name>
</gene>
<evidence type="ECO:0000313" key="3">
    <source>
        <dbReference type="Proteomes" id="UP000249518"/>
    </source>
</evidence>
<keyword evidence="1" id="KW-0472">Membrane</keyword>
<protein>
    <submittedName>
        <fullName evidence="2">Uncharacterized protein</fullName>
    </submittedName>
</protein>
<comment type="caution">
    <text evidence="2">The sequence shown here is derived from an EMBL/GenBank/DDBJ whole genome shotgun (WGS) entry which is preliminary data.</text>
</comment>
<accession>A0A328X306</accession>
<feature type="transmembrane region" description="Helical" evidence="1">
    <location>
        <begin position="6"/>
        <end position="25"/>
    </location>
</feature>
<organism evidence="2 3">
    <name type="scientific">Flavobacterium lacus</name>
    <dbReference type="NCBI Taxonomy" id="1353778"/>
    <lineage>
        <taxon>Bacteria</taxon>
        <taxon>Pseudomonadati</taxon>
        <taxon>Bacteroidota</taxon>
        <taxon>Flavobacteriia</taxon>
        <taxon>Flavobacteriales</taxon>
        <taxon>Flavobacteriaceae</taxon>
        <taxon>Flavobacterium</taxon>
    </lineage>
</organism>
<sequence>MTDFIPYFAGIITILFGVAFSYALTDGWDFKKDKKK</sequence>
<dbReference type="AlphaFoldDB" id="A0A328X306"/>
<reference evidence="2 3" key="1">
    <citation type="submission" date="2018-06" db="EMBL/GenBank/DDBJ databases">
        <title>Genomic Encyclopedia of Type Strains, Phase III (KMG-III): the genomes of soil and plant-associated and newly described type strains.</title>
        <authorList>
            <person name="Whitman W."/>
        </authorList>
    </citation>
    <scope>NUCLEOTIDE SEQUENCE [LARGE SCALE GENOMIC DNA]</scope>
    <source>
        <strain evidence="2 3">CGMCC 1.12504</strain>
    </source>
</reference>